<keyword evidence="4" id="KW-0464">Manganese</keyword>
<dbReference type="PROSITE" id="PS51409">
    <property type="entry name" value="ARGINASE_2"/>
    <property type="match status" value="1"/>
</dbReference>
<dbReference type="InterPro" id="IPR006035">
    <property type="entry name" value="Ureohydrolase"/>
</dbReference>
<evidence type="ECO:0000256" key="7">
    <source>
        <dbReference type="RuleBase" id="RU003684"/>
    </source>
</evidence>
<gene>
    <name evidence="8" type="ORF">B4U37_08165</name>
</gene>
<organism evidence="8 9">
    <name type="scientific">Sutcliffiella horikoshii</name>
    <dbReference type="NCBI Taxonomy" id="79883"/>
    <lineage>
        <taxon>Bacteria</taxon>
        <taxon>Bacillati</taxon>
        <taxon>Bacillota</taxon>
        <taxon>Bacilli</taxon>
        <taxon>Bacillales</taxon>
        <taxon>Bacillaceae</taxon>
        <taxon>Sutcliffiella</taxon>
    </lineage>
</organism>
<dbReference type="InterPro" id="IPR020855">
    <property type="entry name" value="Ureohydrolase_Mn_BS"/>
</dbReference>
<dbReference type="CDD" id="cd09990">
    <property type="entry name" value="Agmatinase-like"/>
    <property type="match status" value="1"/>
</dbReference>
<dbReference type="PIRSF" id="PIRSF036979">
    <property type="entry name" value="Arginase"/>
    <property type="match status" value="1"/>
</dbReference>
<dbReference type="PANTHER" id="PTHR11358">
    <property type="entry name" value="ARGINASE/AGMATINASE"/>
    <property type="match status" value="1"/>
</dbReference>
<name>A0ABN4ZCJ2_9BACI</name>
<evidence type="ECO:0000313" key="9">
    <source>
        <dbReference type="Proteomes" id="UP000195573"/>
    </source>
</evidence>
<dbReference type="PANTHER" id="PTHR11358:SF35">
    <property type="entry name" value="FORMIMIDOYLGLUTAMASE"/>
    <property type="match status" value="1"/>
</dbReference>
<dbReference type="InterPro" id="IPR005923">
    <property type="entry name" value="HutG"/>
</dbReference>
<sequence length="333" mass="37050">MGRKWQKGELFLSKPTFLQTSGAPPFVDRHFPKATDLLQLWDGEKKLNGMTMIGVPLSKPSISHSGASFTPGVVRKLMQSYSTYAVEGEVDLRDSAVLMDAGDIHMHATDIKESYRRIEETVTTILRENKECIPLFVGGDHSISYSTLKAMNEVKSGKIGVIQFDAHHDLRNTEDGGPTNGTPFRRLLEADVLKGEHLVQVGIRNYSNSAYYHQYAMENGIKIYTMADVKKNGVGEVIRETVEYLKDKVEHIYLSIDIDVLDQAYAPGCPAIGPGGMTSEQLLEAIFLLGKEETVCGLDIVEIDPTIDFRDMTSRVAVHGLLEFIRGRSVLDR</sequence>
<dbReference type="EMBL" id="CP020880">
    <property type="protein sequence ID" value="ART76005.1"/>
    <property type="molecule type" value="Genomic_DNA"/>
</dbReference>
<dbReference type="PRINTS" id="PR00116">
    <property type="entry name" value="ARGINASE"/>
</dbReference>
<accession>A0ABN4ZCJ2</accession>
<evidence type="ECO:0000256" key="5">
    <source>
        <dbReference type="NCBIfam" id="TIGR01227"/>
    </source>
</evidence>
<keyword evidence="1" id="KW-0479">Metal-binding</keyword>
<dbReference type="Gene3D" id="3.40.800.10">
    <property type="entry name" value="Ureohydrolase domain"/>
    <property type="match status" value="1"/>
</dbReference>
<evidence type="ECO:0000256" key="4">
    <source>
        <dbReference type="ARBA" id="ARBA00023211"/>
    </source>
</evidence>
<comment type="similarity">
    <text evidence="6 7">Belongs to the arginase family.</text>
</comment>
<dbReference type="EC" id="3.5.3.8" evidence="5"/>
<evidence type="ECO:0000313" key="8">
    <source>
        <dbReference type="EMBL" id="ART76005.1"/>
    </source>
</evidence>
<dbReference type="Proteomes" id="UP000195573">
    <property type="component" value="Chromosome"/>
</dbReference>
<dbReference type="Pfam" id="PF00491">
    <property type="entry name" value="Arginase"/>
    <property type="match status" value="1"/>
</dbReference>
<dbReference type="PROSITE" id="PS01053">
    <property type="entry name" value="ARGINASE_1"/>
    <property type="match status" value="1"/>
</dbReference>
<keyword evidence="3" id="KW-0369">Histidine metabolism</keyword>
<evidence type="ECO:0000256" key="1">
    <source>
        <dbReference type="ARBA" id="ARBA00022723"/>
    </source>
</evidence>
<dbReference type="NCBIfam" id="TIGR01227">
    <property type="entry name" value="hutG"/>
    <property type="match status" value="1"/>
</dbReference>
<evidence type="ECO:0000256" key="6">
    <source>
        <dbReference type="PROSITE-ProRule" id="PRU00742"/>
    </source>
</evidence>
<evidence type="ECO:0000256" key="3">
    <source>
        <dbReference type="ARBA" id="ARBA00022808"/>
    </source>
</evidence>
<keyword evidence="2 7" id="KW-0378">Hydrolase</keyword>
<protein>
    <recommendedName>
        <fullName evidence="5">Formimidoylglutamase</fullName>
        <ecNumber evidence="5">3.5.3.8</ecNumber>
    </recommendedName>
</protein>
<keyword evidence="9" id="KW-1185">Reference proteome</keyword>
<evidence type="ECO:0000256" key="2">
    <source>
        <dbReference type="ARBA" id="ARBA00022801"/>
    </source>
</evidence>
<proteinExistence type="inferred from homology"/>
<dbReference type="InterPro" id="IPR023696">
    <property type="entry name" value="Ureohydrolase_dom_sf"/>
</dbReference>
<reference evidence="8 9" key="1">
    <citation type="submission" date="2017-04" db="EMBL/GenBank/DDBJ databases">
        <title>Complete Genome Sequence of the Bacillus horikoshii 20a strain from Cuatro Cienegas, Coahuila, Mexico.</title>
        <authorList>
            <person name="Zarza E."/>
            <person name="Alcaraz L.D."/>
            <person name="Aguilar-Salinas B."/>
            <person name="Islas A."/>
            <person name="Olmedo-Alvarez G."/>
        </authorList>
    </citation>
    <scope>NUCLEOTIDE SEQUENCE [LARGE SCALE GENOMIC DNA]</scope>
    <source>
        <strain evidence="8 9">20a</strain>
    </source>
</reference>
<dbReference type="SUPFAM" id="SSF52768">
    <property type="entry name" value="Arginase/deacetylase"/>
    <property type="match status" value="1"/>
</dbReference>